<dbReference type="EMBL" id="MT142428">
    <property type="protein sequence ID" value="QJA80601.1"/>
    <property type="molecule type" value="Genomic_DNA"/>
</dbReference>
<reference evidence="1" key="1">
    <citation type="submission" date="2020-03" db="EMBL/GenBank/DDBJ databases">
        <title>The deep terrestrial virosphere.</title>
        <authorList>
            <person name="Holmfeldt K."/>
            <person name="Nilsson E."/>
            <person name="Simone D."/>
            <person name="Lopez-Fernandez M."/>
            <person name="Wu X."/>
            <person name="de Brujin I."/>
            <person name="Lundin D."/>
            <person name="Andersson A."/>
            <person name="Bertilsson S."/>
            <person name="Dopson M."/>
        </authorList>
    </citation>
    <scope>NUCLEOTIDE SEQUENCE</scope>
    <source>
        <strain evidence="2">MM415A00692</strain>
        <strain evidence="1">MM415B01466</strain>
    </source>
</reference>
<sequence>MARSYTVRNLVDDNKGRPLANVWCRAFNASTSALVETQYTDATGACTFTTLPDDANINLCAVWGNNVKWMYNIFSATQDLLYLSVTDAVIQNLSVGKLTAGNLTVAATLSGSGVINASAGVKITSTGINIFGVGNALTTRATETGTIQCYVGSDGKIYAGAGAVYLDAGGLHVNTAGGSTHFHVYYGSYDGYIYESSAGVLTLEATDGQGIQLITADGTLDLSSSAHRIQLPTSTTYVFSAGTCDLGSATYPFRRVYGDPVLRASDPPPSGINYAVTWDSANHRILVRHGTGTYYFVADGLY</sequence>
<evidence type="ECO:0000313" key="2">
    <source>
        <dbReference type="EMBL" id="QJA80601.1"/>
    </source>
</evidence>
<dbReference type="AlphaFoldDB" id="A0A6M3ILD0"/>
<accession>A0A6M3ILD0</accession>
<protein>
    <submittedName>
        <fullName evidence="1">Uncharacterized protein</fullName>
    </submittedName>
</protein>
<dbReference type="EMBL" id="MT141319">
    <property type="protein sequence ID" value="QJA58349.1"/>
    <property type="molecule type" value="Genomic_DNA"/>
</dbReference>
<evidence type="ECO:0000313" key="1">
    <source>
        <dbReference type="EMBL" id="QJA58349.1"/>
    </source>
</evidence>
<proteinExistence type="predicted"/>
<organism evidence="1">
    <name type="scientific">viral metagenome</name>
    <dbReference type="NCBI Taxonomy" id="1070528"/>
    <lineage>
        <taxon>unclassified sequences</taxon>
        <taxon>metagenomes</taxon>
        <taxon>organismal metagenomes</taxon>
    </lineage>
</organism>
<gene>
    <name evidence="2" type="ORF">MM415A00692_0020</name>
    <name evidence="1" type="ORF">MM415B01466_0008</name>
</gene>
<name>A0A6M3ILD0_9ZZZZ</name>